<dbReference type="InterPro" id="IPR036291">
    <property type="entry name" value="NAD(P)-bd_dom_sf"/>
</dbReference>
<dbReference type="PANTHER" id="PTHR43349:SF43">
    <property type="entry name" value="ISOEUGENOL SYNTHASE 1-LIKE"/>
    <property type="match status" value="1"/>
</dbReference>
<sequence length="139" mass="16420">MYWKLKQRELDDHEKLVSVLRQVEVVISALPIRQYLKQLNIIQAMKDAGTIKRFVPYEYGNEADRVTALPPFEAMLSNKRKIQRPTKAARLSYTFISTNSFAVYFVNYLLHPERKTTKSSYMEVKKQKVPLTNCYIHKY</sequence>
<evidence type="ECO:0000259" key="2">
    <source>
        <dbReference type="Pfam" id="PF05368"/>
    </source>
</evidence>
<feature type="transmembrane region" description="Helical" evidence="1">
    <location>
        <begin position="88"/>
        <end position="110"/>
    </location>
</feature>
<dbReference type="Proteomes" id="UP001054252">
    <property type="component" value="Unassembled WGS sequence"/>
</dbReference>
<dbReference type="AlphaFoldDB" id="A0AAV5I9W0"/>
<accession>A0AAV5I9W0</accession>
<feature type="domain" description="NmrA-like" evidence="2">
    <location>
        <begin position="7"/>
        <end position="121"/>
    </location>
</feature>
<dbReference type="SUPFAM" id="SSF51735">
    <property type="entry name" value="NAD(P)-binding Rossmann-fold domains"/>
    <property type="match status" value="1"/>
</dbReference>
<protein>
    <recommendedName>
        <fullName evidence="2">NmrA-like domain-containing protein</fullName>
    </recommendedName>
</protein>
<dbReference type="InterPro" id="IPR050608">
    <property type="entry name" value="NmrA-type/Isoflavone_red_sf"/>
</dbReference>
<dbReference type="PANTHER" id="PTHR43349">
    <property type="entry name" value="PINORESINOL REDUCTASE-RELATED"/>
    <property type="match status" value="1"/>
</dbReference>
<gene>
    <name evidence="3" type="ORF">SLEP1_g10987</name>
</gene>
<evidence type="ECO:0000313" key="4">
    <source>
        <dbReference type="Proteomes" id="UP001054252"/>
    </source>
</evidence>
<comment type="caution">
    <text evidence="3">The sequence shown here is derived from an EMBL/GenBank/DDBJ whole genome shotgun (WGS) entry which is preliminary data.</text>
</comment>
<dbReference type="InterPro" id="IPR008030">
    <property type="entry name" value="NmrA-like"/>
</dbReference>
<name>A0AAV5I9W0_9ROSI</name>
<keyword evidence="1" id="KW-0812">Transmembrane</keyword>
<evidence type="ECO:0000313" key="3">
    <source>
        <dbReference type="EMBL" id="GKU97913.1"/>
    </source>
</evidence>
<proteinExistence type="predicted"/>
<keyword evidence="4" id="KW-1185">Reference proteome</keyword>
<organism evidence="3 4">
    <name type="scientific">Rubroshorea leprosula</name>
    <dbReference type="NCBI Taxonomy" id="152421"/>
    <lineage>
        <taxon>Eukaryota</taxon>
        <taxon>Viridiplantae</taxon>
        <taxon>Streptophyta</taxon>
        <taxon>Embryophyta</taxon>
        <taxon>Tracheophyta</taxon>
        <taxon>Spermatophyta</taxon>
        <taxon>Magnoliopsida</taxon>
        <taxon>eudicotyledons</taxon>
        <taxon>Gunneridae</taxon>
        <taxon>Pentapetalae</taxon>
        <taxon>rosids</taxon>
        <taxon>malvids</taxon>
        <taxon>Malvales</taxon>
        <taxon>Dipterocarpaceae</taxon>
        <taxon>Rubroshorea</taxon>
    </lineage>
</organism>
<reference evidence="3 4" key="1">
    <citation type="journal article" date="2021" name="Commun. Biol.">
        <title>The genome of Shorea leprosula (Dipterocarpaceae) highlights the ecological relevance of drought in aseasonal tropical rainforests.</title>
        <authorList>
            <person name="Ng K.K.S."/>
            <person name="Kobayashi M.J."/>
            <person name="Fawcett J.A."/>
            <person name="Hatakeyama M."/>
            <person name="Paape T."/>
            <person name="Ng C.H."/>
            <person name="Ang C.C."/>
            <person name="Tnah L.H."/>
            <person name="Lee C.T."/>
            <person name="Nishiyama T."/>
            <person name="Sese J."/>
            <person name="O'Brien M.J."/>
            <person name="Copetti D."/>
            <person name="Mohd Noor M.I."/>
            <person name="Ong R.C."/>
            <person name="Putra M."/>
            <person name="Sireger I.Z."/>
            <person name="Indrioko S."/>
            <person name="Kosugi Y."/>
            <person name="Izuno A."/>
            <person name="Isagi Y."/>
            <person name="Lee S.L."/>
            <person name="Shimizu K.K."/>
        </authorList>
    </citation>
    <scope>NUCLEOTIDE SEQUENCE [LARGE SCALE GENOMIC DNA]</scope>
    <source>
        <strain evidence="3">214</strain>
    </source>
</reference>
<dbReference type="Gene3D" id="3.40.50.720">
    <property type="entry name" value="NAD(P)-binding Rossmann-like Domain"/>
    <property type="match status" value="1"/>
</dbReference>
<dbReference type="EMBL" id="BPVZ01000012">
    <property type="protein sequence ID" value="GKU97913.1"/>
    <property type="molecule type" value="Genomic_DNA"/>
</dbReference>
<keyword evidence="1" id="KW-1133">Transmembrane helix</keyword>
<evidence type="ECO:0000256" key="1">
    <source>
        <dbReference type="SAM" id="Phobius"/>
    </source>
</evidence>
<dbReference type="Pfam" id="PF05368">
    <property type="entry name" value="NmrA"/>
    <property type="match status" value="1"/>
</dbReference>
<keyword evidence="1" id="KW-0472">Membrane</keyword>